<sequence length="22" mass="2493">MSPDGLHKMKRVRHSSQSGKIL</sequence>
<evidence type="ECO:0000256" key="1">
    <source>
        <dbReference type="SAM" id="MobiDB-lite"/>
    </source>
</evidence>
<feature type="region of interest" description="Disordered" evidence="1">
    <location>
        <begin position="1"/>
        <end position="22"/>
    </location>
</feature>
<proteinExistence type="predicted"/>
<dbReference type="EMBL" id="GBXM01079454">
    <property type="protein sequence ID" value="JAH29123.1"/>
    <property type="molecule type" value="Transcribed_RNA"/>
</dbReference>
<name>A0A0E9RL96_ANGAN</name>
<reference evidence="2" key="2">
    <citation type="journal article" date="2015" name="Fish Shellfish Immunol.">
        <title>Early steps in the European eel (Anguilla anguilla)-Vibrio vulnificus interaction in the gills: Role of the RtxA13 toxin.</title>
        <authorList>
            <person name="Callol A."/>
            <person name="Pajuelo D."/>
            <person name="Ebbesson L."/>
            <person name="Teles M."/>
            <person name="MacKenzie S."/>
            <person name="Amaro C."/>
        </authorList>
    </citation>
    <scope>NUCLEOTIDE SEQUENCE</scope>
</reference>
<organism evidence="2">
    <name type="scientific">Anguilla anguilla</name>
    <name type="common">European freshwater eel</name>
    <name type="synonym">Muraena anguilla</name>
    <dbReference type="NCBI Taxonomy" id="7936"/>
    <lineage>
        <taxon>Eukaryota</taxon>
        <taxon>Metazoa</taxon>
        <taxon>Chordata</taxon>
        <taxon>Craniata</taxon>
        <taxon>Vertebrata</taxon>
        <taxon>Euteleostomi</taxon>
        <taxon>Actinopterygii</taxon>
        <taxon>Neopterygii</taxon>
        <taxon>Teleostei</taxon>
        <taxon>Anguilliformes</taxon>
        <taxon>Anguillidae</taxon>
        <taxon>Anguilla</taxon>
    </lineage>
</organism>
<dbReference type="AlphaFoldDB" id="A0A0E9RL96"/>
<reference evidence="2" key="1">
    <citation type="submission" date="2014-11" db="EMBL/GenBank/DDBJ databases">
        <authorList>
            <person name="Amaro Gonzalez C."/>
        </authorList>
    </citation>
    <scope>NUCLEOTIDE SEQUENCE</scope>
</reference>
<evidence type="ECO:0000313" key="2">
    <source>
        <dbReference type="EMBL" id="JAH29123.1"/>
    </source>
</evidence>
<accession>A0A0E9RL96</accession>
<protein>
    <submittedName>
        <fullName evidence="2">Uncharacterized protein</fullName>
    </submittedName>
</protein>